<sequence length="317" mass="36375">MISKVVVRTPFIMNMWERHPKTWRILIDLGIFLKYKTLNINKIPNKIILSSSNVLYVNSEENRGRALLISDGITQKRLSYFWSTSVKEFSPNLIIDVGVNYGECLFSTTYPVGAIIYGIEANHHLIQYIIKSREVHPNKAQITIINAFASDKTDEQKEFYIDKHWSGTSSASYIPAHNMIEKVPVRTITIDSIFKKGSTNGTVLFKVDVEGYEAFVLKGMSRLLESCKSAIGFIEFNSEYIEKSGMIVAAFFSFLQKYFTIYMYVADDILVRVDSIHYEDLHGILGTDNIHTDLLVVTDEENIEVFDFIIQDHHKKM</sequence>
<gene>
    <name evidence="2" type="ORF">HNP81_003789</name>
</gene>
<keyword evidence="3" id="KW-1185">Reference proteome</keyword>
<dbReference type="InterPro" id="IPR029063">
    <property type="entry name" value="SAM-dependent_MTases_sf"/>
</dbReference>
<dbReference type="EMBL" id="JACJHX010000014">
    <property type="protein sequence ID" value="MBA9028469.1"/>
    <property type="molecule type" value="Genomic_DNA"/>
</dbReference>
<dbReference type="PANTHER" id="PTHR36973:SF4">
    <property type="entry name" value="NODULATION PROTEIN"/>
    <property type="match status" value="1"/>
</dbReference>
<dbReference type="SUPFAM" id="SSF53335">
    <property type="entry name" value="S-adenosyl-L-methionine-dependent methyltransferases"/>
    <property type="match status" value="1"/>
</dbReference>
<dbReference type="GO" id="GO:0008168">
    <property type="term" value="F:methyltransferase activity"/>
    <property type="evidence" value="ECO:0007669"/>
    <property type="project" value="UniProtKB-KW"/>
</dbReference>
<evidence type="ECO:0000313" key="3">
    <source>
        <dbReference type="Proteomes" id="UP000626697"/>
    </source>
</evidence>
<dbReference type="InterPro" id="IPR053188">
    <property type="entry name" value="FkbM_Methyltransferase"/>
</dbReference>
<dbReference type="InterPro" id="IPR006342">
    <property type="entry name" value="FkbM_mtfrase"/>
</dbReference>
<evidence type="ECO:0000313" key="2">
    <source>
        <dbReference type="EMBL" id="MBA9028469.1"/>
    </source>
</evidence>
<dbReference type="NCBIfam" id="TIGR01444">
    <property type="entry name" value="fkbM_fam"/>
    <property type="match status" value="1"/>
</dbReference>
<dbReference type="PANTHER" id="PTHR36973">
    <property type="entry name" value="SLL1456 PROTEIN-RELATED"/>
    <property type="match status" value="1"/>
</dbReference>
<dbReference type="Proteomes" id="UP000626697">
    <property type="component" value="Unassembled WGS sequence"/>
</dbReference>
<dbReference type="Pfam" id="PF05050">
    <property type="entry name" value="Methyltransf_21"/>
    <property type="match status" value="1"/>
</dbReference>
<comment type="caution">
    <text evidence="2">The sequence shown here is derived from an EMBL/GenBank/DDBJ whole genome shotgun (WGS) entry which is preliminary data.</text>
</comment>
<protein>
    <submittedName>
        <fullName evidence="2">FkbM family methyltransferase</fullName>
    </submittedName>
</protein>
<keyword evidence="2" id="KW-0489">Methyltransferase</keyword>
<proteinExistence type="predicted"/>
<organism evidence="2 3">
    <name type="scientific">Peribacillus huizhouensis</name>
    <dbReference type="NCBI Taxonomy" id="1501239"/>
    <lineage>
        <taxon>Bacteria</taxon>
        <taxon>Bacillati</taxon>
        <taxon>Bacillota</taxon>
        <taxon>Bacilli</taxon>
        <taxon>Bacillales</taxon>
        <taxon>Bacillaceae</taxon>
        <taxon>Peribacillus</taxon>
    </lineage>
</organism>
<dbReference type="RefSeq" id="WP_182503564.1">
    <property type="nucleotide sequence ID" value="NZ_JACJHX010000014.1"/>
</dbReference>
<feature type="domain" description="Methyltransferase FkbM" evidence="1">
    <location>
        <begin position="96"/>
        <end position="245"/>
    </location>
</feature>
<evidence type="ECO:0000259" key="1">
    <source>
        <dbReference type="Pfam" id="PF05050"/>
    </source>
</evidence>
<name>A0ABR6CTW9_9BACI</name>
<accession>A0ABR6CTW9</accession>
<dbReference type="Gene3D" id="3.40.50.150">
    <property type="entry name" value="Vaccinia Virus protein VP39"/>
    <property type="match status" value="1"/>
</dbReference>
<reference evidence="2 3" key="1">
    <citation type="submission" date="2020-08" db="EMBL/GenBank/DDBJ databases">
        <title>Genomic Encyclopedia of Type Strains, Phase IV (KMG-IV): sequencing the most valuable type-strain genomes for metagenomic binning, comparative biology and taxonomic classification.</title>
        <authorList>
            <person name="Goeker M."/>
        </authorList>
    </citation>
    <scope>NUCLEOTIDE SEQUENCE [LARGE SCALE GENOMIC DNA]</scope>
    <source>
        <strain evidence="2 3">DSM 105481</strain>
    </source>
</reference>
<dbReference type="GO" id="GO:0032259">
    <property type="term" value="P:methylation"/>
    <property type="evidence" value="ECO:0007669"/>
    <property type="project" value="UniProtKB-KW"/>
</dbReference>
<keyword evidence="2" id="KW-0808">Transferase</keyword>